<dbReference type="EMBL" id="NMPR01000159">
    <property type="protein sequence ID" value="KAA8628897.1"/>
    <property type="molecule type" value="Genomic_DNA"/>
</dbReference>
<evidence type="ECO:0000256" key="2">
    <source>
        <dbReference type="SAM" id="SignalP"/>
    </source>
</evidence>
<dbReference type="AlphaFoldDB" id="A0A8S8ZE82"/>
<name>A0A8S8ZE82_SORMA</name>
<accession>A0A8S8ZE82</accession>
<organism evidence="3 4">
    <name type="scientific">Sordaria macrospora</name>
    <dbReference type="NCBI Taxonomy" id="5147"/>
    <lineage>
        <taxon>Eukaryota</taxon>
        <taxon>Fungi</taxon>
        <taxon>Dikarya</taxon>
        <taxon>Ascomycota</taxon>
        <taxon>Pezizomycotina</taxon>
        <taxon>Sordariomycetes</taxon>
        <taxon>Sordariomycetidae</taxon>
        <taxon>Sordariales</taxon>
        <taxon>Sordariaceae</taxon>
        <taxon>Sordaria</taxon>
    </lineage>
</organism>
<keyword evidence="2" id="KW-0732">Signal</keyword>
<feature type="region of interest" description="Disordered" evidence="1">
    <location>
        <begin position="41"/>
        <end position="136"/>
    </location>
</feature>
<feature type="compositionally biased region" description="Polar residues" evidence="1">
    <location>
        <begin position="47"/>
        <end position="65"/>
    </location>
</feature>
<evidence type="ECO:0000313" key="4">
    <source>
        <dbReference type="Proteomes" id="UP000433876"/>
    </source>
</evidence>
<proteinExistence type="predicted"/>
<comment type="caution">
    <text evidence="3">The sequence shown here is derived from an EMBL/GenBank/DDBJ whole genome shotgun (WGS) entry which is preliminary data.</text>
</comment>
<dbReference type="Proteomes" id="UP000433876">
    <property type="component" value="Unassembled WGS sequence"/>
</dbReference>
<dbReference type="VEuPathDB" id="FungiDB:SMAC_09119"/>
<feature type="chain" id="PRO_5035934868" evidence="2">
    <location>
        <begin position="21"/>
        <end position="136"/>
    </location>
</feature>
<feature type="compositionally biased region" description="Basic and acidic residues" evidence="1">
    <location>
        <begin position="67"/>
        <end position="79"/>
    </location>
</feature>
<evidence type="ECO:0000256" key="1">
    <source>
        <dbReference type="SAM" id="MobiDB-lite"/>
    </source>
</evidence>
<protein>
    <submittedName>
        <fullName evidence="3">Uncharacterized protein</fullName>
    </submittedName>
</protein>
<sequence>MRVFSAVPLLTCAFLHFCAGIALPKIPTPATSALILREPVHSEHESYFSTSPSIMSPSNNPTSASLRKKDQEVPNDESHRRPHEAWPTLAEDIPQTPSRRSNDEGGNPPFERDSPIPGPTERGLTSPTAWKLEKKQ</sequence>
<reference evidence="3 4" key="1">
    <citation type="submission" date="2017-07" db="EMBL/GenBank/DDBJ databases">
        <title>Genome sequence of the Sordaria macrospora wild type strain R19027.</title>
        <authorList>
            <person name="Nowrousian M."/>
            <person name="Teichert I."/>
            <person name="Kueck U."/>
        </authorList>
    </citation>
    <scope>NUCLEOTIDE SEQUENCE [LARGE SCALE GENOMIC DNA]</scope>
    <source>
        <strain evidence="3 4">R19027</strain>
        <tissue evidence="3">Mycelium</tissue>
    </source>
</reference>
<gene>
    <name evidence="3" type="ORF">SMACR_09119</name>
</gene>
<evidence type="ECO:0000313" key="3">
    <source>
        <dbReference type="EMBL" id="KAA8628897.1"/>
    </source>
</evidence>
<feature type="signal peptide" evidence="2">
    <location>
        <begin position="1"/>
        <end position="20"/>
    </location>
</feature>